<feature type="domain" description="Helicase ATP-binding" evidence="5">
    <location>
        <begin position="36"/>
        <end position="229"/>
    </location>
</feature>
<dbReference type="GO" id="GO:0005524">
    <property type="term" value="F:ATP binding"/>
    <property type="evidence" value="ECO:0007669"/>
    <property type="project" value="UniProtKB-KW"/>
</dbReference>
<dbReference type="AlphaFoldDB" id="A0A6C0DMX7"/>
<dbReference type="SMART" id="SM00490">
    <property type="entry name" value="HELICc"/>
    <property type="match status" value="1"/>
</dbReference>
<dbReference type="InterPro" id="IPR027417">
    <property type="entry name" value="P-loop_NTPase"/>
</dbReference>
<dbReference type="EMBL" id="MN739628">
    <property type="protein sequence ID" value="QHT16925.1"/>
    <property type="molecule type" value="Genomic_DNA"/>
</dbReference>
<dbReference type="PROSITE" id="PS51194">
    <property type="entry name" value="HELICASE_CTER"/>
    <property type="match status" value="1"/>
</dbReference>
<evidence type="ECO:0000259" key="5">
    <source>
        <dbReference type="PROSITE" id="PS51192"/>
    </source>
</evidence>
<dbReference type="GO" id="GO:0006281">
    <property type="term" value="P:DNA repair"/>
    <property type="evidence" value="ECO:0007669"/>
    <property type="project" value="TreeGrafter"/>
</dbReference>
<accession>A0A6C0DMX7</accession>
<protein>
    <recommendedName>
        <fullName evidence="8">Helicase ATP-binding domain-containing protein</fullName>
    </recommendedName>
</protein>
<dbReference type="PROSITE" id="PS51192">
    <property type="entry name" value="HELICASE_ATP_BIND_1"/>
    <property type="match status" value="1"/>
</dbReference>
<dbReference type="Pfam" id="PF00176">
    <property type="entry name" value="SNF2-rel_dom"/>
    <property type="match status" value="1"/>
</dbReference>
<evidence type="ECO:0000313" key="7">
    <source>
        <dbReference type="EMBL" id="QHT16925.1"/>
    </source>
</evidence>
<evidence type="ECO:0000256" key="2">
    <source>
        <dbReference type="ARBA" id="ARBA00022801"/>
    </source>
</evidence>
<dbReference type="SUPFAM" id="SSF52540">
    <property type="entry name" value="P-loop containing nucleoside triphosphate hydrolases"/>
    <property type="match status" value="2"/>
</dbReference>
<evidence type="ECO:0000256" key="3">
    <source>
        <dbReference type="ARBA" id="ARBA00022806"/>
    </source>
</evidence>
<dbReference type="InterPro" id="IPR038718">
    <property type="entry name" value="SNF2-like_sf"/>
</dbReference>
<dbReference type="InterPro" id="IPR049730">
    <property type="entry name" value="SNF2/RAD54-like_C"/>
</dbReference>
<dbReference type="CDD" id="cd18793">
    <property type="entry name" value="SF2_C_SNF"/>
    <property type="match status" value="1"/>
</dbReference>
<dbReference type="PANTHER" id="PTHR45626">
    <property type="entry name" value="TRANSCRIPTION TERMINATION FACTOR 2-RELATED"/>
    <property type="match status" value="1"/>
</dbReference>
<keyword evidence="4" id="KW-0067">ATP-binding</keyword>
<dbReference type="GO" id="GO:0005634">
    <property type="term" value="C:nucleus"/>
    <property type="evidence" value="ECO:0007669"/>
    <property type="project" value="TreeGrafter"/>
</dbReference>
<sequence length="524" mass="60451">MSVIIEEETIYPTFTPKCKFEPMPHQKEALTFMNEREKDCNLRGGIIGLQMGLGKTFISLYHCMMRKNPKKTLIICPKTALYTWVNEIKKFYGNTVSYFVFRKDNNAEITKEELAKYNIVLTNYEYVRSLAKDRNVFNKICLRDLRGRVFGANSPDNPVLRDDKGEGLLYSMEWKHIIADESHNFSNHKTSLWESLISLCGKSKFCLSGTPIKNSSKDLYSQYKFLGYYEPEYNIKQFNKLDLSKYIHYSDYKKAGIVLPKANHIRVACPLEDEQADIYNSFLKRANNEYMRFSGGGASFAAIFTMFLRLRQICIAPYTIVSDEMKEEKNSWINDKEGTAGLKASKIEKISDIVKSVPKGEKIVIFTMFKRVIDLLNEKFLREKIDKKIVSIDGSVTGKKRDDCITKFKEEDYDVMIVSYKIGAESLNLTEARHVILTETWWNHSVIEQAKGRIYRIGQTKSVNIYELYVPNDDNIKSIEVAMTEICDKKKNIADQYMKTGKCDNASSLNAKTMGEILRVANKF</sequence>
<dbReference type="Pfam" id="PF00271">
    <property type="entry name" value="Helicase_C"/>
    <property type="match status" value="1"/>
</dbReference>
<evidence type="ECO:0000256" key="4">
    <source>
        <dbReference type="ARBA" id="ARBA00022840"/>
    </source>
</evidence>
<name>A0A6C0DMX7_9ZZZZ</name>
<organism evidence="7">
    <name type="scientific">viral metagenome</name>
    <dbReference type="NCBI Taxonomy" id="1070528"/>
    <lineage>
        <taxon>unclassified sequences</taxon>
        <taxon>metagenomes</taxon>
        <taxon>organismal metagenomes</taxon>
    </lineage>
</organism>
<dbReference type="InterPro" id="IPR050628">
    <property type="entry name" value="SNF2_RAD54_helicase_TF"/>
</dbReference>
<evidence type="ECO:0000259" key="6">
    <source>
        <dbReference type="PROSITE" id="PS51194"/>
    </source>
</evidence>
<keyword evidence="1" id="KW-0547">Nucleotide-binding</keyword>
<dbReference type="Gene3D" id="3.40.50.300">
    <property type="entry name" value="P-loop containing nucleotide triphosphate hydrolases"/>
    <property type="match status" value="1"/>
</dbReference>
<dbReference type="InterPro" id="IPR014001">
    <property type="entry name" value="Helicase_ATP-bd"/>
</dbReference>
<keyword evidence="3" id="KW-0347">Helicase</keyword>
<evidence type="ECO:0000256" key="1">
    <source>
        <dbReference type="ARBA" id="ARBA00022741"/>
    </source>
</evidence>
<feature type="domain" description="Helicase C-terminal" evidence="6">
    <location>
        <begin position="349"/>
        <end position="502"/>
    </location>
</feature>
<dbReference type="SMART" id="SM00487">
    <property type="entry name" value="DEXDc"/>
    <property type="match status" value="1"/>
</dbReference>
<keyword evidence="2" id="KW-0378">Hydrolase</keyword>
<dbReference type="Gene3D" id="3.40.50.10810">
    <property type="entry name" value="Tandem AAA-ATPase domain"/>
    <property type="match status" value="2"/>
</dbReference>
<dbReference type="GO" id="GO:0016787">
    <property type="term" value="F:hydrolase activity"/>
    <property type="evidence" value="ECO:0007669"/>
    <property type="project" value="UniProtKB-KW"/>
</dbReference>
<dbReference type="GO" id="GO:0008094">
    <property type="term" value="F:ATP-dependent activity, acting on DNA"/>
    <property type="evidence" value="ECO:0007669"/>
    <property type="project" value="TreeGrafter"/>
</dbReference>
<dbReference type="PANTHER" id="PTHR45626:SF17">
    <property type="entry name" value="HELICASE-LIKE TRANSCRIPTION FACTOR"/>
    <property type="match status" value="1"/>
</dbReference>
<dbReference type="InterPro" id="IPR000330">
    <property type="entry name" value="SNF2_N"/>
</dbReference>
<proteinExistence type="predicted"/>
<dbReference type="GO" id="GO:0004386">
    <property type="term" value="F:helicase activity"/>
    <property type="evidence" value="ECO:0007669"/>
    <property type="project" value="UniProtKB-KW"/>
</dbReference>
<dbReference type="InterPro" id="IPR001650">
    <property type="entry name" value="Helicase_C-like"/>
</dbReference>
<evidence type="ECO:0008006" key="8">
    <source>
        <dbReference type="Google" id="ProtNLM"/>
    </source>
</evidence>
<reference evidence="7" key="1">
    <citation type="journal article" date="2020" name="Nature">
        <title>Giant virus diversity and host interactions through global metagenomics.</title>
        <authorList>
            <person name="Schulz F."/>
            <person name="Roux S."/>
            <person name="Paez-Espino D."/>
            <person name="Jungbluth S."/>
            <person name="Walsh D.A."/>
            <person name="Denef V.J."/>
            <person name="McMahon K.D."/>
            <person name="Konstantinidis K.T."/>
            <person name="Eloe-Fadrosh E.A."/>
            <person name="Kyrpides N.C."/>
            <person name="Woyke T."/>
        </authorList>
    </citation>
    <scope>NUCLEOTIDE SEQUENCE</scope>
    <source>
        <strain evidence="7">GVMAG-M-3300023174-207</strain>
    </source>
</reference>